<dbReference type="Proteomes" id="UP000886523">
    <property type="component" value="Unassembled WGS sequence"/>
</dbReference>
<dbReference type="InterPro" id="IPR056784">
    <property type="entry name" value="PSF2_N"/>
</dbReference>
<keyword evidence="5" id="KW-0159">Chromosome partition</keyword>
<dbReference type="GO" id="GO:0007059">
    <property type="term" value="P:chromosome segregation"/>
    <property type="evidence" value="ECO:0007669"/>
    <property type="project" value="UniProtKB-KW"/>
</dbReference>
<protein>
    <recommendedName>
        <fullName evidence="3 7">DNA replication complex GINS protein PSF2</fullName>
    </recommendedName>
</protein>
<evidence type="ECO:0000256" key="7">
    <source>
        <dbReference type="PIRNR" id="PIRNR028998"/>
    </source>
</evidence>
<evidence type="ECO:0000259" key="8">
    <source>
        <dbReference type="Pfam" id="PF05916"/>
    </source>
</evidence>
<dbReference type="SUPFAM" id="SSF160059">
    <property type="entry name" value="PriA/YqbF domain"/>
    <property type="match status" value="1"/>
</dbReference>
<dbReference type="Pfam" id="PF05916">
    <property type="entry name" value="Sld5"/>
    <property type="match status" value="1"/>
</dbReference>
<dbReference type="OrthoDB" id="1938138at2759"/>
<dbReference type="GO" id="GO:0000811">
    <property type="term" value="C:GINS complex"/>
    <property type="evidence" value="ECO:0007669"/>
    <property type="project" value="TreeGrafter"/>
</dbReference>
<evidence type="ECO:0000256" key="1">
    <source>
        <dbReference type="ARBA" id="ARBA00004123"/>
    </source>
</evidence>
<dbReference type="InterPro" id="IPR007257">
    <property type="entry name" value="GINS_Psf2"/>
</dbReference>
<reference evidence="10" key="1">
    <citation type="journal article" date="2020" name="Nat. Commun.">
        <title>Large-scale genome sequencing of mycorrhizal fungi provides insights into the early evolution of symbiotic traits.</title>
        <authorList>
            <person name="Miyauchi S."/>
            <person name="Kiss E."/>
            <person name="Kuo A."/>
            <person name="Drula E."/>
            <person name="Kohler A."/>
            <person name="Sanchez-Garcia M."/>
            <person name="Morin E."/>
            <person name="Andreopoulos B."/>
            <person name="Barry K.W."/>
            <person name="Bonito G."/>
            <person name="Buee M."/>
            <person name="Carver A."/>
            <person name="Chen C."/>
            <person name="Cichocki N."/>
            <person name="Clum A."/>
            <person name="Culley D."/>
            <person name="Crous P.W."/>
            <person name="Fauchery L."/>
            <person name="Girlanda M."/>
            <person name="Hayes R.D."/>
            <person name="Keri Z."/>
            <person name="LaButti K."/>
            <person name="Lipzen A."/>
            <person name="Lombard V."/>
            <person name="Magnuson J."/>
            <person name="Maillard F."/>
            <person name="Murat C."/>
            <person name="Nolan M."/>
            <person name="Ohm R.A."/>
            <person name="Pangilinan J."/>
            <person name="Pereira M.F."/>
            <person name="Perotto S."/>
            <person name="Peter M."/>
            <person name="Pfister S."/>
            <person name="Riley R."/>
            <person name="Sitrit Y."/>
            <person name="Stielow J.B."/>
            <person name="Szollosi G."/>
            <person name="Zifcakova L."/>
            <person name="Stursova M."/>
            <person name="Spatafora J.W."/>
            <person name="Tedersoo L."/>
            <person name="Vaario L.M."/>
            <person name="Yamada A."/>
            <person name="Yan M."/>
            <person name="Wang P."/>
            <person name="Xu J."/>
            <person name="Bruns T."/>
            <person name="Baldrian P."/>
            <person name="Vilgalys R."/>
            <person name="Dunand C."/>
            <person name="Henrissat B."/>
            <person name="Grigoriev I.V."/>
            <person name="Hibbett D."/>
            <person name="Nagy L.G."/>
            <person name="Martin F.M."/>
        </authorList>
    </citation>
    <scope>NUCLEOTIDE SEQUENCE</scope>
    <source>
        <strain evidence="10">UP504</strain>
    </source>
</reference>
<keyword evidence="6 7" id="KW-0539">Nucleus</keyword>
<dbReference type="GO" id="GO:0000727">
    <property type="term" value="P:double-strand break repair via break-induced replication"/>
    <property type="evidence" value="ECO:0007669"/>
    <property type="project" value="TreeGrafter"/>
</dbReference>
<dbReference type="InterPro" id="IPR021151">
    <property type="entry name" value="GINS_A"/>
</dbReference>
<organism evidence="10 11">
    <name type="scientific">Hydnum rufescens UP504</name>
    <dbReference type="NCBI Taxonomy" id="1448309"/>
    <lineage>
        <taxon>Eukaryota</taxon>
        <taxon>Fungi</taxon>
        <taxon>Dikarya</taxon>
        <taxon>Basidiomycota</taxon>
        <taxon>Agaricomycotina</taxon>
        <taxon>Agaricomycetes</taxon>
        <taxon>Cantharellales</taxon>
        <taxon>Hydnaceae</taxon>
        <taxon>Hydnum</taxon>
    </lineage>
</organism>
<evidence type="ECO:0000259" key="9">
    <source>
        <dbReference type="Pfam" id="PF25005"/>
    </source>
</evidence>
<sequence>MSLPPQLRPSLTPQELEFIACNQETIEIIPLFGMDRIRLISGIYGPFVPPAKTRVPLWLATNLKLKMKCRIIPPEWLSVDYLNAKVEEEIAAEEFSELPFRYAEIAKVLLDTASDNIQQADKVRFLLKELREARQAKARKGLSRIDFSLVDLPNLCAMEINEIRPYFVKAMGVMGQLTAGMHPPGGGGGEGMEIDN</sequence>
<dbReference type="CDD" id="cd11712">
    <property type="entry name" value="GINS_A_psf2"/>
    <property type="match status" value="1"/>
</dbReference>
<evidence type="ECO:0000256" key="6">
    <source>
        <dbReference type="ARBA" id="ARBA00023242"/>
    </source>
</evidence>
<dbReference type="FunFam" id="1.20.58.1020:FF:000001">
    <property type="entry name" value="DNA replication complex GINS protein PSF2"/>
    <property type="match status" value="1"/>
</dbReference>
<dbReference type="Gene3D" id="3.40.5.50">
    <property type="match status" value="1"/>
</dbReference>
<gene>
    <name evidence="10" type="ORF">BS47DRAFT_550742</name>
</gene>
<dbReference type="PIRSF" id="PIRSF028998">
    <property type="entry name" value="GINS_Psf2_subgr"/>
    <property type="match status" value="1"/>
</dbReference>
<feature type="domain" description="DNA replication complex GINS protein PSF2 N-terminal" evidence="9">
    <location>
        <begin position="12"/>
        <end position="72"/>
    </location>
</feature>
<accession>A0A9P6B4C6</accession>
<feature type="domain" description="GINS subunit" evidence="8">
    <location>
        <begin position="76"/>
        <end position="176"/>
    </location>
</feature>
<dbReference type="AlphaFoldDB" id="A0A9P6B4C6"/>
<dbReference type="GO" id="GO:0006260">
    <property type="term" value="P:DNA replication"/>
    <property type="evidence" value="ECO:0007669"/>
    <property type="project" value="UniProtKB-KW"/>
</dbReference>
<evidence type="ECO:0000256" key="4">
    <source>
        <dbReference type="ARBA" id="ARBA00022705"/>
    </source>
</evidence>
<dbReference type="SUPFAM" id="SSF158573">
    <property type="entry name" value="GINS helical bundle-like"/>
    <property type="match status" value="1"/>
</dbReference>
<comment type="similarity">
    <text evidence="2 7">Belongs to the GINS2/PSF2 family.</text>
</comment>
<dbReference type="PANTHER" id="PTHR12772:SF0">
    <property type="entry name" value="DNA REPLICATION COMPLEX GINS PROTEIN PSF2"/>
    <property type="match status" value="1"/>
</dbReference>
<name>A0A9P6B4C6_9AGAM</name>
<dbReference type="FunFam" id="3.40.5.50:FF:000001">
    <property type="entry name" value="DNA replication complex GINS protein PSF2"/>
    <property type="match status" value="1"/>
</dbReference>
<comment type="caution">
    <text evidence="10">The sequence shown here is derived from an EMBL/GenBank/DDBJ whole genome shotgun (WGS) entry which is preliminary data.</text>
</comment>
<dbReference type="Gene3D" id="1.20.58.1020">
    <property type="match status" value="1"/>
</dbReference>
<evidence type="ECO:0000313" key="10">
    <source>
        <dbReference type="EMBL" id="KAF9517244.1"/>
    </source>
</evidence>
<dbReference type="InterPro" id="IPR036224">
    <property type="entry name" value="GINS_bundle-like_dom_sf"/>
</dbReference>
<evidence type="ECO:0000256" key="2">
    <source>
        <dbReference type="ARBA" id="ARBA00010565"/>
    </source>
</evidence>
<dbReference type="CDD" id="cd21694">
    <property type="entry name" value="GINS_B_Psf2"/>
    <property type="match status" value="1"/>
</dbReference>
<evidence type="ECO:0000256" key="3">
    <source>
        <dbReference type="ARBA" id="ARBA00015139"/>
    </source>
</evidence>
<keyword evidence="4 7" id="KW-0235">DNA replication</keyword>
<dbReference type="PANTHER" id="PTHR12772">
    <property type="entry name" value="DNA REPLICATION COMPLEX GINS PROTEIN PSF2"/>
    <property type="match status" value="1"/>
</dbReference>
<proteinExistence type="inferred from homology"/>
<keyword evidence="11" id="KW-1185">Reference proteome</keyword>
<evidence type="ECO:0000313" key="11">
    <source>
        <dbReference type="Proteomes" id="UP000886523"/>
    </source>
</evidence>
<evidence type="ECO:0000256" key="5">
    <source>
        <dbReference type="ARBA" id="ARBA00022829"/>
    </source>
</evidence>
<comment type="subcellular location">
    <subcellularLocation>
        <location evidence="1 7">Nucleus</location>
    </subcellularLocation>
</comment>
<comment type="subunit">
    <text evidence="7">Component of the GINS complex.</text>
</comment>
<dbReference type="Pfam" id="PF25005">
    <property type="entry name" value="PSF2_N"/>
    <property type="match status" value="1"/>
</dbReference>
<dbReference type="EMBL" id="MU128933">
    <property type="protein sequence ID" value="KAF9517244.1"/>
    <property type="molecule type" value="Genomic_DNA"/>
</dbReference>